<accession>A0ABQ1TWV8</accession>
<name>A0ABQ1TWV8_9FLAO</name>
<keyword evidence="2" id="KW-1185">Reference proteome</keyword>
<dbReference type="RefSeq" id="WP_163393553.1">
    <property type="nucleotide sequence ID" value="NZ_BMKP01000002.1"/>
</dbReference>
<gene>
    <name evidence="1" type="ORF">GCM10011518_11530</name>
</gene>
<protein>
    <submittedName>
        <fullName evidence="1">Uncharacterized protein</fullName>
    </submittedName>
</protein>
<proteinExistence type="predicted"/>
<dbReference type="Proteomes" id="UP000655016">
    <property type="component" value="Unassembled WGS sequence"/>
</dbReference>
<sequence>MKQKLYFLSLILFTIHTSSQIISPNGDNIFYYNGSADVTFKFPPRGSGGRAFVHADGNILSLNFGNDFSGGVKIGNDVFFKDGGNSFINSGNFGIGTYIPLTKLDVRGTISVWGQNPGNTEDHGQIIFENSNHGIRRIGNIVDVFTSGGAESGITFTPRSYNSTTNSYSNMVPAMKISANGNVGIGTSTPEAKLHVKGDLQNNGDILLGHTGETNYLTSREVDQVLGIRGSNFIKFGTYNGDWKDRMIINNIGNIGIGTTTPTGILELQKLNSNLVFDLNTNGLCKIISKGWNANIDIHTFQTSGAENLNQLYLNTNGHVGIGTNTTDSKLTVAGNIHAQEVKVTANAGTVPDYVFANDYKLKTLQEVEAYIKQNSHLPEIPSAKEIEKNGLMLAEMNMSLLKKIEELTLYSIEQNKKIESQSKEIETLKDLVVRVTNIEKELAKK</sequence>
<organism evidence="1 2">
    <name type="scientific">Flavobacterium limi</name>
    <dbReference type="NCBI Taxonomy" id="2045105"/>
    <lineage>
        <taxon>Bacteria</taxon>
        <taxon>Pseudomonadati</taxon>
        <taxon>Bacteroidota</taxon>
        <taxon>Flavobacteriia</taxon>
        <taxon>Flavobacteriales</taxon>
        <taxon>Flavobacteriaceae</taxon>
        <taxon>Flavobacterium</taxon>
    </lineage>
</organism>
<comment type="caution">
    <text evidence="1">The sequence shown here is derived from an EMBL/GenBank/DDBJ whole genome shotgun (WGS) entry which is preliminary data.</text>
</comment>
<evidence type="ECO:0000313" key="2">
    <source>
        <dbReference type="Proteomes" id="UP000655016"/>
    </source>
</evidence>
<dbReference type="EMBL" id="BMKP01000002">
    <property type="protein sequence ID" value="GGF04028.1"/>
    <property type="molecule type" value="Genomic_DNA"/>
</dbReference>
<evidence type="ECO:0000313" key="1">
    <source>
        <dbReference type="EMBL" id="GGF04028.1"/>
    </source>
</evidence>
<reference evidence="2" key="1">
    <citation type="journal article" date="2019" name="Int. J. Syst. Evol. Microbiol.">
        <title>The Global Catalogue of Microorganisms (GCM) 10K type strain sequencing project: providing services to taxonomists for standard genome sequencing and annotation.</title>
        <authorList>
            <consortium name="The Broad Institute Genomics Platform"/>
            <consortium name="The Broad Institute Genome Sequencing Center for Infectious Disease"/>
            <person name="Wu L."/>
            <person name="Ma J."/>
        </authorList>
    </citation>
    <scope>NUCLEOTIDE SEQUENCE [LARGE SCALE GENOMIC DNA]</scope>
    <source>
        <strain evidence="2">CGMCC 1.16060</strain>
    </source>
</reference>